<gene>
    <name evidence="2" type="ORF">SKP52_15025</name>
</gene>
<proteinExistence type="predicted"/>
<sequence length="270" mass="30525">MIVSLYIEAIPSLVENSTDIRNHYGIAIRSNWLSEKFSVSLSLPLADTQIEDVRVVRRQGGGHVRISNGRRARAMGRYFSVKMGNSLPWESRLELRDLYRCEVDPKITSYAVQPETMHWRWAGKARRYTPDRIDLIAGGQRRIVEVKDTFDPEKDTEYTEKLEQASQIYAALGLSFEIRDGSSILDEPSFSAIEEIQAYRRTAITPADITSVHRELRSESKPLHDILSRLGGAHSKATLFAMAVRRILDIDVTNGLHDEAAVSLLEGRSP</sequence>
<feature type="domain" description="TnsA endonuclease N-terminal" evidence="1">
    <location>
        <begin position="104"/>
        <end position="179"/>
    </location>
</feature>
<dbReference type="HOGENOM" id="CLU_1030164_0_0_5"/>
<dbReference type="InterPro" id="IPR014833">
    <property type="entry name" value="TnsA_N"/>
</dbReference>
<organism evidence="2 3">
    <name type="scientific">Sphingopyxis fribergensis</name>
    <dbReference type="NCBI Taxonomy" id="1515612"/>
    <lineage>
        <taxon>Bacteria</taxon>
        <taxon>Pseudomonadati</taxon>
        <taxon>Pseudomonadota</taxon>
        <taxon>Alphaproteobacteria</taxon>
        <taxon>Sphingomonadales</taxon>
        <taxon>Sphingomonadaceae</taxon>
        <taxon>Sphingopyxis</taxon>
    </lineage>
</organism>
<dbReference type="STRING" id="1515612.SKP52_15025"/>
<dbReference type="EMBL" id="CP009122">
    <property type="protein sequence ID" value="AJA09887.1"/>
    <property type="molecule type" value="Genomic_DNA"/>
</dbReference>
<dbReference type="Pfam" id="PF08722">
    <property type="entry name" value="Tn7_TnsA-like_N"/>
    <property type="match status" value="1"/>
</dbReference>
<dbReference type="Proteomes" id="UP000030907">
    <property type="component" value="Chromosome"/>
</dbReference>
<evidence type="ECO:0000259" key="1">
    <source>
        <dbReference type="Pfam" id="PF08722"/>
    </source>
</evidence>
<dbReference type="AlphaFoldDB" id="A0A0A7PPM6"/>
<reference evidence="2 3" key="1">
    <citation type="journal article" date="2015" name="Int. J. Syst. Evol. Microbiol.">
        <title>Description of Sphingopyxis fribergensis sp. nov. - a soil bacterium with the ability to degrade styrene and phenylacetic acid.</title>
        <authorList>
            <person name="Oelschlagel M."/>
            <person name="Ruckert C."/>
            <person name="Kalinowski J."/>
            <person name="Schmidt G."/>
            <person name="Schlomann M."/>
            <person name="Tischler D."/>
        </authorList>
    </citation>
    <scope>NUCLEOTIDE SEQUENCE [LARGE SCALE GENOMIC DNA]</scope>
    <source>
        <strain evidence="2 3">Kp5.2</strain>
    </source>
</reference>
<evidence type="ECO:0000313" key="2">
    <source>
        <dbReference type="EMBL" id="AJA09887.1"/>
    </source>
</evidence>
<evidence type="ECO:0000313" key="3">
    <source>
        <dbReference type="Proteomes" id="UP000030907"/>
    </source>
</evidence>
<protein>
    <recommendedName>
        <fullName evidence="1">TnsA endonuclease N-terminal domain-containing protein</fullName>
    </recommendedName>
</protein>
<accession>A0A0A7PPM6</accession>
<name>A0A0A7PPM6_9SPHN</name>
<dbReference type="KEGG" id="sphk:SKP52_15025"/>
<keyword evidence="3" id="KW-1185">Reference proteome</keyword>